<reference evidence="1 2" key="1">
    <citation type="submission" date="2020-02" db="EMBL/GenBank/DDBJ databases">
        <title>Whole-genome analyses of novel actinobacteria.</title>
        <authorList>
            <person name="Sahin N."/>
            <person name="Tokatli A."/>
        </authorList>
    </citation>
    <scope>NUCLEOTIDE SEQUENCE [LARGE SCALE GENOMIC DNA]</scope>
    <source>
        <strain evidence="1 2">YC504</strain>
    </source>
</reference>
<dbReference type="Proteomes" id="UP000481109">
    <property type="component" value="Unassembled WGS sequence"/>
</dbReference>
<dbReference type="EMBL" id="JAAKZW010000003">
    <property type="protein sequence ID" value="NGO74444.1"/>
    <property type="molecule type" value="Genomic_DNA"/>
</dbReference>
<evidence type="ECO:0000313" key="2">
    <source>
        <dbReference type="Proteomes" id="UP000481109"/>
    </source>
</evidence>
<evidence type="ECO:0000313" key="1">
    <source>
        <dbReference type="EMBL" id="NGO74444.1"/>
    </source>
</evidence>
<comment type="caution">
    <text evidence="1">The sequence shown here is derived from an EMBL/GenBank/DDBJ whole genome shotgun (WGS) entry which is preliminary data.</text>
</comment>
<accession>A0A6G4XCJ0</accession>
<name>A0A6G4XCJ0_9ACTN</name>
<evidence type="ECO:0008006" key="3">
    <source>
        <dbReference type="Google" id="ProtNLM"/>
    </source>
</evidence>
<keyword evidence="2" id="KW-1185">Reference proteome</keyword>
<dbReference type="RefSeq" id="WP_165329965.1">
    <property type="nucleotide sequence ID" value="NZ_JAAKZW010000003.1"/>
</dbReference>
<dbReference type="AlphaFoldDB" id="A0A6G4XCJ0"/>
<protein>
    <recommendedName>
        <fullName evidence="3">Acyl-CoA dehydrogenase</fullName>
    </recommendedName>
</protein>
<proteinExistence type="predicted"/>
<organism evidence="1 2">
    <name type="scientific">Streptomyces mesophilus</name>
    <dbReference type="NCBI Taxonomy" id="1775132"/>
    <lineage>
        <taxon>Bacteria</taxon>
        <taxon>Bacillati</taxon>
        <taxon>Actinomycetota</taxon>
        <taxon>Actinomycetes</taxon>
        <taxon>Kitasatosporales</taxon>
        <taxon>Streptomycetaceae</taxon>
        <taxon>Streptomyces</taxon>
    </lineage>
</organism>
<sequence>MSGTAPRTAAPDGIGDEPAAWPDAAQFVRGLRPLLRRDLGLAEAWVLHPLRHEPAQALACLLGPAALLAATGGVLHTTAAIVDGRARHDPAARQWLPVLAAVFADLLACEALTTVALRGLAPADDAGALPVAATGYLIPHLVSDLLADLELVLQESGFGPDRTERRVLAALEGHRTTAGVDGRAALVAQQQLVRAPSMRAQPAAMPELFRLARPAPGVGATRCTEALLAVLPEAAAHCFGTDDGDGMATQLAQLGRRLATEQRHAHRALRAAAAADPDGAPARALADRFALVLQASAVLGVARAAAQSGEGFLGRPEWALLALRRIGRRLGLPLPVSTDSPAGASLAVWTELAERVQQRVDCDLYATRLLW</sequence>
<gene>
    <name evidence="1" type="ORF">G6045_01915</name>
</gene>